<dbReference type="GO" id="GO:0006508">
    <property type="term" value="P:proteolysis"/>
    <property type="evidence" value="ECO:0007669"/>
    <property type="project" value="UniProtKB-KW"/>
</dbReference>
<evidence type="ECO:0000256" key="2">
    <source>
        <dbReference type="ARBA" id="ARBA00022723"/>
    </source>
</evidence>
<dbReference type="InterPro" id="IPR024079">
    <property type="entry name" value="MetalloPept_cat_dom_sf"/>
</dbReference>
<dbReference type="HOGENOM" id="CLU_646776_0_0_7"/>
<feature type="signal peptide" evidence="5">
    <location>
        <begin position="1"/>
        <end position="31"/>
    </location>
</feature>
<evidence type="ECO:0000259" key="6">
    <source>
        <dbReference type="SMART" id="SM00235"/>
    </source>
</evidence>
<dbReference type="Pfam" id="PF11617">
    <property type="entry name" value="Cu-binding_MopE"/>
    <property type="match status" value="1"/>
</dbReference>
<dbReference type="SMART" id="SM00235">
    <property type="entry name" value="ZnMc"/>
    <property type="match status" value="1"/>
</dbReference>
<dbReference type="OrthoDB" id="480426at2"/>
<dbReference type="Gene3D" id="3.40.390.10">
    <property type="entry name" value="Collagenase (Catalytic Domain)"/>
    <property type="match status" value="1"/>
</dbReference>
<evidence type="ECO:0000313" key="7">
    <source>
        <dbReference type="EMBL" id="EIM63423.1"/>
    </source>
</evidence>
<dbReference type="EMBL" id="CM001488">
    <property type="protein sequence ID" value="EIM63423.1"/>
    <property type="molecule type" value="Genomic_DNA"/>
</dbReference>
<dbReference type="InterPro" id="IPR006026">
    <property type="entry name" value="Peptidase_Metallo"/>
</dbReference>
<sequence length="424" mass="47307">MKPIHKLKSHKTFTLICLLCFATLMTPDVGAYELAAYRWPTASAIFHVDIPGEDGLWNDAFESAMYQWSVNTSFEYYIVRETYSNPCREDDERNGVGFAASDCGDAWGQNTLAVTHIWYVGDTITETDIVFNANQHWDVYSGPWSYSSNDFTRIAIHELGHALGLNHENSGIDSIMASYAGDIYLPQEDDIAGVAAIYGTPDTTYYRDWDGDGYGDTYSPYTTANRPSGYVINDWDCNDNDDTIHPGAAETRHDGIDQDCDGADVTNSKRTQVAKLYVASFNRAPADAGIEYWTNSSFTIEMIGKSFFDQPETQTLYPAENTDTEFVQAIFNNLFNRDPLQAGLVYWVQALANGVPRYVMIEAVKNGAAGTDLIIMENKAEVGLYHANLGLSAGNFYLYDITEDAATVEAAKQEVYDLYRQTID</sequence>
<dbReference type="InterPro" id="IPR001818">
    <property type="entry name" value="Pept_M10_metallopeptidase"/>
</dbReference>
<dbReference type="Proteomes" id="UP000005778">
    <property type="component" value="Chromosome"/>
</dbReference>
<gene>
    <name evidence="7" type="ORF">DespoDRAFT_01487</name>
</gene>
<keyword evidence="5" id="KW-0732">Signal</keyword>
<keyword evidence="1" id="KW-0645">Protease</keyword>
<keyword evidence="3" id="KW-0378">Hydrolase</keyword>
<dbReference type="SUPFAM" id="SSF55486">
    <property type="entry name" value="Metalloproteases ('zincins'), catalytic domain"/>
    <property type="match status" value="1"/>
</dbReference>
<dbReference type="GO" id="GO:0004222">
    <property type="term" value="F:metalloendopeptidase activity"/>
    <property type="evidence" value="ECO:0007669"/>
    <property type="project" value="InterPro"/>
</dbReference>
<evidence type="ECO:0000256" key="3">
    <source>
        <dbReference type="ARBA" id="ARBA00022801"/>
    </source>
</evidence>
<organism evidence="7 8">
    <name type="scientific">Desulfobacter postgatei 2ac9</name>
    <dbReference type="NCBI Taxonomy" id="879212"/>
    <lineage>
        <taxon>Bacteria</taxon>
        <taxon>Pseudomonadati</taxon>
        <taxon>Thermodesulfobacteriota</taxon>
        <taxon>Desulfobacteria</taxon>
        <taxon>Desulfobacterales</taxon>
        <taxon>Desulfobacteraceae</taxon>
        <taxon>Desulfobacter</taxon>
    </lineage>
</organism>
<evidence type="ECO:0000313" key="8">
    <source>
        <dbReference type="Proteomes" id="UP000005778"/>
    </source>
</evidence>
<dbReference type="PANTHER" id="PTHR10201">
    <property type="entry name" value="MATRIX METALLOPROTEINASE"/>
    <property type="match status" value="1"/>
</dbReference>
<dbReference type="eggNOG" id="COG5549">
    <property type="taxonomic scope" value="Bacteria"/>
</dbReference>
<evidence type="ECO:0000256" key="4">
    <source>
        <dbReference type="ARBA" id="ARBA00022833"/>
    </source>
</evidence>
<dbReference type="RefSeq" id="WP_004072486.1">
    <property type="nucleotide sequence ID" value="NZ_CM001488.1"/>
</dbReference>
<dbReference type="GO" id="GO:0031012">
    <property type="term" value="C:extracellular matrix"/>
    <property type="evidence" value="ECO:0007669"/>
    <property type="project" value="InterPro"/>
</dbReference>
<dbReference type="STRING" id="879212.DespoDRAFT_01487"/>
<dbReference type="PRINTS" id="PR00138">
    <property type="entry name" value="MATRIXIN"/>
</dbReference>
<feature type="chain" id="PRO_5003699618" evidence="5">
    <location>
        <begin position="32"/>
        <end position="424"/>
    </location>
</feature>
<keyword evidence="8" id="KW-1185">Reference proteome</keyword>
<dbReference type="Pfam" id="PF13946">
    <property type="entry name" value="DUF4214"/>
    <property type="match status" value="1"/>
</dbReference>
<keyword evidence="2" id="KW-0479">Metal-binding</keyword>
<proteinExistence type="predicted"/>
<name>I5B1R0_9BACT</name>
<dbReference type="InterPro" id="IPR021655">
    <property type="entry name" value="Put_metal-bd"/>
</dbReference>
<keyword evidence="4" id="KW-0862">Zinc</keyword>
<protein>
    <submittedName>
        <fullName evidence="7">Matrixin</fullName>
    </submittedName>
</protein>
<feature type="domain" description="Peptidase metallopeptidase" evidence="6">
    <location>
        <begin position="35"/>
        <end position="200"/>
    </location>
</feature>
<dbReference type="AlphaFoldDB" id="I5B1R0"/>
<reference evidence="7 8" key="2">
    <citation type="submission" date="2012-02" db="EMBL/GenBank/DDBJ databases">
        <title>Improved High-Quality Draft sequence of Desulfobacter postgatei 2ac9.</title>
        <authorList>
            <consortium name="US DOE Joint Genome Institute"/>
            <person name="Lucas S."/>
            <person name="Han J."/>
            <person name="Lapidus A."/>
            <person name="Cheng J.-F."/>
            <person name="Goodwin L."/>
            <person name="Pitluck S."/>
            <person name="Peters L."/>
            <person name="Ovchinnikova G."/>
            <person name="Held B."/>
            <person name="Detter J.C."/>
            <person name="Han C."/>
            <person name="Tapia R."/>
            <person name="Land M."/>
            <person name="Hauser L."/>
            <person name="Kyrpides N."/>
            <person name="Ivanova N."/>
            <person name="Pagani I."/>
            <person name="Orellana R."/>
            <person name="Lovley D."/>
            <person name="Woyke T."/>
        </authorList>
    </citation>
    <scope>NUCLEOTIDE SEQUENCE [LARGE SCALE GENOMIC DNA]</scope>
    <source>
        <strain evidence="7 8">2ac9</strain>
    </source>
</reference>
<evidence type="ECO:0000256" key="1">
    <source>
        <dbReference type="ARBA" id="ARBA00022670"/>
    </source>
</evidence>
<dbReference type="InterPro" id="IPR025282">
    <property type="entry name" value="DUF4214"/>
</dbReference>
<evidence type="ECO:0000256" key="5">
    <source>
        <dbReference type="SAM" id="SignalP"/>
    </source>
</evidence>
<reference evidence="7 8" key="1">
    <citation type="submission" date="2011-09" db="EMBL/GenBank/DDBJ databases">
        <authorList>
            <consortium name="US DOE Joint Genome Institute (JGI-PGF)"/>
            <person name="Lucas S."/>
            <person name="Han J."/>
            <person name="Lapidus A."/>
            <person name="Cheng J.-F."/>
            <person name="Goodwin L."/>
            <person name="Pitluck S."/>
            <person name="Peters L."/>
            <person name="Land M.L."/>
            <person name="Hauser L."/>
            <person name="Orellana R."/>
            <person name="Lovley D."/>
            <person name="Woyke T.J."/>
        </authorList>
    </citation>
    <scope>NUCLEOTIDE SEQUENCE [LARGE SCALE GENOMIC DNA]</scope>
    <source>
        <strain evidence="7 8">2ac9</strain>
    </source>
</reference>
<dbReference type="Pfam" id="PF00413">
    <property type="entry name" value="Peptidase_M10"/>
    <property type="match status" value="1"/>
</dbReference>
<dbReference type="GO" id="GO:0008270">
    <property type="term" value="F:zinc ion binding"/>
    <property type="evidence" value="ECO:0007669"/>
    <property type="project" value="InterPro"/>
</dbReference>
<accession>I5B1R0</accession>
<dbReference type="InterPro" id="IPR021190">
    <property type="entry name" value="Pept_M10A"/>
</dbReference>